<evidence type="ECO:0000313" key="2">
    <source>
        <dbReference type="Proteomes" id="UP000236197"/>
    </source>
</evidence>
<dbReference type="EMBL" id="PPEK01000005">
    <property type="protein sequence ID" value="PNV67753.1"/>
    <property type="molecule type" value="Genomic_DNA"/>
</dbReference>
<name>A0A2K2UBQ2_9ACTN</name>
<reference evidence="2" key="1">
    <citation type="submission" date="2018-01" db="EMBL/GenBank/DDBJ databases">
        <title>Rubneribacter badeniensis gen. nov., sp. nov., and Colonibacter rubneri, gen. nov., sp. nov., WGS of new members of the Eggerthellaceae.</title>
        <authorList>
            <person name="Danylec N."/>
            <person name="Stoll D.A."/>
            <person name="Doetsch A."/>
            <person name="Kulling S.E."/>
            <person name="Huch M."/>
        </authorList>
    </citation>
    <scope>NUCLEOTIDE SEQUENCE [LARGE SCALE GENOMIC DNA]</scope>
    <source>
        <strain evidence="2">ResAG-96</strain>
    </source>
</reference>
<protein>
    <submittedName>
        <fullName evidence="1">Uncharacterized protein</fullName>
    </submittedName>
</protein>
<dbReference type="OrthoDB" id="9810174at2"/>
<proteinExistence type="predicted"/>
<evidence type="ECO:0000313" key="1">
    <source>
        <dbReference type="EMBL" id="PNV67753.1"/>
    </source>
</evidence>
<dbReference type="Proteomes" id="UP000236197">
    <property type="component" value="Unassembled WGS sequence"/>
</dbReference>
<dbReference type="RefSeq" id="WP_103264806.1">
    <property type="nucleotide sequence ID" value="NZ_CABMLE010000005.1"/>
</dbReference>
<accession>A0A2K2UBQ2</accession>
<dbReference type="AlphaFoldDB" id="A0A2K2UBQ2"/>
<keyword evidence="2" id="KW-1185">Reference proteome</keyword>
<feature type="non-terminal residue" evidence="1">
    <location>
        <position position="244"/>
    </location>
</feature>
<sequence>MSVSLVTGFAGESHITSEQIARFNASVFGSGEYVTTGAGKTISAALQSANVVRVMPGDIMMKGRHVVIDSAQDLSIENGSQTLKRNDLIVCRYEKNASTGVETASLNVIKGTPGETAVDPSCISGDLLNGGALINEMPLFRISLDGLTVKDPVPLFSKYLLRGDQIADNAITTEKIANGTITANDLSNDFVSRITDLEAAWDSVSHIEMAGAKVLKHPDGEAEVYFSVSNPNHKAQSSFGGFYV</sequence>
<gene>
    <name evidence="1" type="ORF">C2L71_05595</name>
</gene>
<comment type="caution">
    <text evidence="1">The sequence shown here is derived from an EMBL/GenBank/DDBJ whole genome shotgun (WGS) entry which is preliminary data.</text>
</comment>
<organism evidence="1 2">
    <name type="scientific">Enteroscipio rubneri</name>
    <dbReference type="NCBI Taxonomy" id="2070686"/>
    <lineage>
        <taxon>Bacteria</taxon>
        <taxon>Bacillati</taxon>
        <taxon>Actinomycetota</taxon>
        <taxon>Coriobacteriia</taxon>
        <taxon>Eggerthellales</taxon>
        <taxon>Eggerthellaceae</taxon>
        <taxon>Enteroscipio</taxon>
    </lineage>
</organism>